<evidence type="ECO:0000256" key="1">
    <source>
        <dbReference type="ARBA" id="ARBA00004651"/>
    </source>
</evidence>
<feature type="transmembrane region" description="Helical" evidence="7">
    <location>
        <begin position="137"/>
        <end position="159"/>
    </location>
</feature>
<keyword evidence="2 7" id="KW-0813">Transport</keyword>
<accession>A0A838BWW8</accession>
<evidence type="ECO:0000256" key="7">
    <source>
        <dbReference type="RuleBase" id="RU363032"/>
    </source>
</evidence>
<dbReference type="EMBL" id="JACDXJ010000002">
    <property type="protein sequence ID" value="MBA1159026.1"/>
    <property type="molecule type" value="Genomic_DNA"/>
</dbReference>
<comment type="caution">
    <text evidence="9">The sequence shown here is derived from an EMBL/GenBank/DDBJ whole genome shotgun (WGS) entry which is preliminary data.</text>
</comment>
<keyword evidence="10" id="KW-1185">Reference proteome</keyword>
<evidence type="ECO:0000256" key="2">
    <source>
        <dbReference type="ARBA" id="ARBA00022448"/>
    </source>
</evidence>
<feature type="transmembrane region" description="Helical" evidence="7">
    <location>
        <begin position="76"/>
        <end position="96"/>
    </location>
</feature>
<feature type="transmembrane region" description="Helical" evidence="7">
    <location>
        <begin position="20"/>
        <end position="41"/>
    </location>
</feature>
<reference evidence="9 10" key="1">
    <citation type="submission" date="2020-07" db="EMBL/GenBank/DDBJ databases">
        <title>Draft genome and description of Microvirga mediterraneensis Marseille-Q2068 sp. nov.</title>
        <authorList>
            <person name="Boxberger M."/>
        </authorList>
    </citation>
    <scope>NUCLEOTIDE SEQUENCE [LARGE SCALE GENOMIC DNA]</scope>
    <source>
        <strain evidence="9 10">Marseille-Q2068</strain>
    </source>
</reference>
<dbReference type="GO" id="GO:0055085">
    <property type="term" value="P:transmembrane transport"/>
    <property type="evidence" value="ECO:0007669"/>
    <property type="project" value="InterPro"/>
</dbReference>
<dbReference type="Gene3D" id="1.10.3720.10">
    <property type="entry name" value="MetI-like"/>
    <property type="match status" value="1"/>
</dbReference>
<keyword evidence="4 7" id="KW-0812">Transmembrane</keyword>
<feature type="transmembrane region" description="Helical" evidence="7">
    <location>
        <begin position="203"/>
        <end position="222"/>
    </location>
</feature>
<proteinExistence type="inferred from homology"/>
<dbReference type="Proteomes" id="UP000572984">
    <property type="component" value="Unassembled WGS sequence"/>
</dbReference>
<keyword evidence="5 7" id="KW-1133">Transmembrane helix</keyword>
<feature type="transmembrane region" description="Helical" evidence="7">
    <location>
        <begin position="234"/>
        <end position="255"/>
    </location>
</feature>
<dbReference type="InterPro" id="IPR000515">
    <property type="entry name" value="MetI-like"/>
</dbReference>
<dbReference type="PANTHER" id="PTHR30151">
    <property type="entry name" value="ALKANE SULFONATE ABC TRANSPORTER-RELATED, MEMBRANE SUBUNIT"/>
    <property type="match status" value="1"/>
</dbReference>
<feature type="domain" description="ABC transmembrane type-1" evidence="8">
    <location>
        <begin position="72"/>
        <end position="252"/>
    </location>
</feature>
<dbReference type="PANTHER" id="PTHR30151:SF20">
    <property type="entry name" value="ABC TRANSPORTER PERMEASE PROTEIN HI_0355-RELATED"/>
    <property type="match status" value="1"/>
</dbReference>
<gene>
    <name evidence="9" type="ORF">H0S73_23325</name>
</gene>
<feature type="transmembrane region" description="Helical" evidence="7">
    <location>
        <begin position="102"/>
        <end position="125"/>
    </location>
</feature>
<protein>
    <submittedName>
        <fullName evidence="9">ABC transporter permease subunit</fullName>
    </submittedName>
</protein>
<dbReference type="GO" id="GO:0005886">
    <property type="term" value="C:plasma membrane"/>
    <property type="evidence" value="ECO:0007669"/>
    <property type="project" value="UniProtKB-SubCell"/>
</dbReference>
<comment type="similarity">
    <text evidence="7">Belongs to the binding-protein-dependent transport system permease family.</text>
</comment>
<keyword evidence="3" id="KW-1003">Cell membrane</keyword>
<evidence type="ECO:0000256" key="3">
    <source>
        <dbReference type="ARBA" id="ARBA00022475"/>
    </source>
</evidence>
<dbReference type="PROSITE" id="PS50928">
    <property type="entry name" value="ABC_TM1"/>
    <property type="match status" value="1"/>
</dbReference>
<dbReference type="CDD" id="cd06261">
    <property type="entry name" value="TM_PBP2"/>
    <property type="match status" value="1"/>
</dbReference>
<name>A0A838BWW8_9HYPH</name>
<evidence type="ECO:0000256" key="5">
    <source>
        <dbReference type="ARBA" id="ARBA00022989"/>
    </source>
</evidence>
<evidence type="ECO:0000313" key="9">
    <source>
        <dbReference type="EMBL" id="MBA1159026.1"/>
    </source>
</evidence>
<evidence type="ECO:0000256" key="4">
    <source>
        <dbReference type="ARBA" id="ARBA00022692"/>
    </source>
</evidence>
<evidence type="ECO:0000256" key="6">
    <source>
        <dbReference type="ARBA" id="ARBA00023136"/>
    </source>
</evidence>
<dbReference type="RefSeq" id="WP_181054605.1">
    <property type="nucleotide sequence ID" value="NZ_JACDXJ010000002.1"/>
</dbReference>
<feature type="transmembrane region" description="Helical" evidence="7">
    <location>
        <begin position="179"/>
        <end position="198"/>
    </location>
</feature>
<sequence>MSELQPLEGTGVRRNAVGSLLASLKSLWGILVIVLLWEFWVTASQLNTIVMPRPLDVVSDIATAPGIYFASMAQTLLLAMAGLTLGMFVGTALAILTWLSRILAGLLTPLGLIFASVPVVALIPVLARIFGYDIRTVLAIVVIISFFPAFVFTSAGLRALPLGSDDLFRVLGASTFRRLWFLAIPAAVPEWAVALRLAAANSILAAMVAEFLMGTSGLGHLFHAARADLDMSRALGASAIATVISVVSFLAASGFEKKVRQNWS</sequence>
<organism evidence="9 10">
    <name type="scientific">Microvirga mediterraneensis</name>
    <dbReference type="NCBI Taxonomy" id="2754695"/>
    <lineage>
        <taxon>Bacteria</taxon>
        <taxon>Pseudomonadati</taxon>
        <taxon>Pseudomonadota</taxon>
        <taxon>Alphaproteobacteria</taxon>
        <taxon>Hyphomicrobiales</taxon>
        <taxon>Methylobacteriaceae</taxon>
        <taxon>Microvirga</taxon>
    </lineage>
</organism>
<evidence type="ECO:0000259" key="8">
    <source>
        <dbReference type="PROSITE" id="PS50928"/>
    </source>
</evidence>
<dbReference type="AlphaFoldDB" id="A0A838BWW8"/>
<dbReference type="SUPFAM" id="SSF161098">
    <property type="entry name" value="MetI-like"/>
    <property type="match status" value="1"/>
</dbReference>
<keyword evidence="6 7" id="KW-0472">Membrane</keyword>
<evidence type="ECO:0000313" key="10">
    <source>
        <dbReference type="Proteomes" id="UP000572984"/>
    </source>
</evidence>
<dbReference type="Pfam" id="PF00528">
    <property type="entry name" value="BPD_transp_1"/>
    <property type="match status" value="1"/>
</dbReference>
<dbReference type="InterPro" id="IPR035906">
    <property type="entry name" value="MetI-like_sf"/>
</dbReference>
<comment type="subcellular location">
    <subcellularLocation>
        <location evidence="1 7">Cell membrane</location>
        <topology evidence="1 7">Multi-pass membrane protein</topology>
    </subcellularLocation>
</comment>